<evidence type="ECO:0000259" key="7">
    <source>
        <dbReference type="Pfam" id="PF25917"/>
    </source>
</evidence>
<dbReference type="InterPro" id="IPR050739">
    <property type="entry name" value="MFP"/>
</dbReference>
<feature type="domain" description="p-hydroxybenzoic acid efflux pump subunit AaeA-like beta-barrel" evidence="8">
    <location>
        <begin position="257"/>
        <end position="349"/>
    </location>
</feature>
<dbReference type="PANTHER" id="PTHR30386:SF26">
    <property type="entry name" value="TRANSPORT PROTEIN COMB"/>
    <property type="match status" value="1"/>
</dbReference>
<feature type="transmembrane region" description="Helical" evidence="6">
    <location>
        <begin position="21"/>
        <end position="41"/>
    </location>
</feature>
<evidence type="ECO:0000256" key="5">
    <source>
        <dbReference type="SAM" id="Coils"/>
    </source>
</evidence>
<dbReference type="InterPro" id="IPR058634">
    <property type="entry name" value="AaeA-lik-b-barrel"/>
</dbReference>
<evidence type="ECO:0000256" key="3">
    <source>
        <dbReference type="ARBA" id="ARBA00022989"/>
    </source>
</evidence>
<keyword evidence="4 6" id="KW-0472">Membrane</keyword>
<comment type="subcellular location">
    <subcellularLocation>
        <location evidence="1">Membrane</location>
        <topology evidence="1">Single-pass membrane protein</topology>
    </subcellularLocation>
</comment>
<dbReference type="Gene3D" id="2.40.30.170">
    <property type="match status" value="1"/>
</dbReference>
<sequence>MVKQTNYTTTDKLITRITTMIAGLIAICLLIWGIITIRHWYAFEETDDAQVEAYINPVTARVSGFIKEIRYNDNQEVKKGDTLLIIDNNEYQLNREQSVAGLQTSKEQVRALQANIETAEKAAEVNKALIGAAKSKLTRQQQEYDRYKKLLEAESATKEQMENIESELEVATSNYQAAVHNYEVALSKVMDSKAQIAPVMAEINRRDLVLKRTDLDVNYTVVTAPYNGRIGRRTIQPGQQIQIGQTLAYIVDKNSGLWVVANFKETQLHNMHIGQTVNIVADAYPDKEIKGKILSWSPATGARFSLLPPDNSTGNFVKIAQRIPVKIQIDLNDPAQSFLSAGMNANVAVPKN</sequence>
<evidence type="ECO:0000256" key="1">
    <source>
        <dbReference type="ARBA" id="ARBA00004167"/>
    </source>
</evidence>
<evidence type="ECO:0000256" key="2">
    <source>
        <dbReference type="ARBA" id="ARBA00022692"/>
    </source>
</evidence>
<protein>
    <submittedName>
        <fullName evidence="9">Membrane fusion protein (Multidrug efflux system)</fullName>
    </submittedName>
</protein>
<dbReference type="Pfam" id="PF25917">
    <property type="entry name" value="BSH_RND"/>
    <property type="match status" value="1"/>
</dbReference>
<evidence type="ECO:0000313" key="9">
    <source>
        <dbReference type="EMBL" id="MDR6943733.1"/>
    </source>
</evidence>
<dbReference type="PANTHER" id="PTHR30386">
    <property type="entry name" value="MEMBRANE FUSION SUBUNIT OF EMRAB-TOLC MULTIDRUG EFFLUX PUMP"/>
    <property type="match status" value="1"/>
</dbReference>
<feature type="domain" description="Multidrug resistance protein MdtA-like barrel-sandwich hybrid" evidence="7">
    <location>
        <begin position="58"/>
        <end position="252"/>
    </location>
</feature>
<dbReference type="Pfam" id="PF25963">
    <property type="entry name" value="Beta-barrel_AAEA"/>
    <property type="match status" value="1"/>
</dbReference>
<feature type="coiled-coil region" evidence="5">
    <location>
        <begin position="102"/>
        <end position="181"/>
    </location>
</feature>
<evidence type="ECO:0000256" key="4">
    <source>
        <dbReference type="ARBA" id="ARBA00023136"/>
    </source>
</evidence>
<organism evidence="9 10">
    <name type="scientific">Mucilaginibacter pocheonensis</name>
    <dbReference type="NCBI Taxonomy" id="398050"/>
    <lineage>
        <taxon>Bacteria</taxon>
        <taxon>Pseudomonadati</taxon>
        <taxon>Bacteroidota</taxon>
        <taxon>Sphingobacteriia</taxon>
        <taxon>Sphingobacteriales</taxon>
        <taxon>Sphingobacteriaceae</taxon>
        <taxon>Mucilaginibacter</taxon>
    </lineage>
</organism>
<dbReference type="Gene3D" id="2.40.50.100">
    <property type="match status" value="1"/>
</dbReference>
<dbReference type="RefSeq" id="WP_310098519.1">
    <property type="nucleotide sequence ID" value="NZ_JAVDUU010000003.1"/>
</dbReference>
<keyword evidence="3 6" id="KW-1133">Transmembrane helix</keyword>
<keyword evidence="5" id="KW-0175">Coiled coil</keyword>
<evidence type="ECO:0000259" key="8">
    <source>
        <dbReference type="Pfam" id="PF25963"/>
    </source>
</evidence>
<keyword evidence="10" id="KW-1185">Reference proteome</keyword>
<name>A0ABU1TEG0_9SPHI</name>
<proteinExistence type="predicted"/>
<gene>
    <name evidence="9" type="ORF">J2W55_003586</name>
</gene>
<dbReference type="InterPro" id="IPR058625">
    <property type="entry name" value="MdtA-like_BSH"/>
</dbReference>
<evidence type="ECO:0000313" key="10">
    <source>
        <dbReference type="Proteomes" id="UP001247620"/>
    </source>
</evidence>
<keyword evidence="2 6" id="KW-0812">Transmembrane</keyword>
<comment type="caution">
    <text evidence="9">The sequence shown here is derived from an EMBL/GenBank/DDBJ whole genome shotgun (WGS) entry which is preliminary data.</text>
</comment>
<dbReference type="EMBL" id="JAVDUU010000003">
    <property type="protein sequence ID" value="MDR6943733.1"/>
    <property type="molecule type" value="Genomic_DNA"/>
</dbReference>
<evidence type="ECO:0000256" key="6">
    <source>
        <dbReference type="SAM" id="Phobius"/>
    </source>
</evidence>
<dbReference type="Proteomes" id="UP001247620">
    <property type="component" value="Unassembled WGS sequence"/>
</dbReference>
<dbReference type="SUPFAM" id="SSF111369">
    <property type="entry name" value="HlyD-like secretion proteins"/>
    <property type="match status" value="2"/>
</dbReference>
<reference evidence="9 10" key="1">
    <citation type="submission" date="2023-07" db="EMBL/GenBank/DDBJ databases">
        <title>Sorghum-associated microbial communities from plants grown in Nebraska, USA.</title>
        <authorList>
            <person name="Schachtman D."/>
        </authorList>
    </citation>
    <scope>NUCLEOTIDE SEQUENCE [LARGE SCALE GENOMIC DNA]</scope>
    <source>
        <strain evidence="9 10">3262</strain>
    </source>
</reference>
<accession>A0ABU1TEG0</accession>